<protein>
    <submittedName>
        <fullName evidence="1">Uncharacterized protein</fullName>
    </submittedName>
</protein>
<sequence>MLKIIKNAGATVANLIMTGASEPAGINLTVKAMMDVAGINDIVQTSEVSL</sequence>
<name>A0A644YEC7_9ZZZZ</name>
<dbReference type="EMBL" id="VSSQ01004773">
    <property type="protein sequence ID" value="MPM26587.1"/>
    <property type="molecule type" value="Genomic_DNA"/>
</dbReference>
<organism evidence="1">
    <name type="scientific">bioreactor metagenome</name>
    <dbReference type="NCBI Taxonomy" id="1076179"/>
    <lineage>
        <taxon>unclassified sequences</taxon>
        <taxon>metagenomes</taxon>
        <taxon>ecological metagenomes</taxon>
    </lineage>
</organism>
<evidence type="ECO:0000313" key="1">
    <source>
        <dbReference type="EMBL" id="MPM26587.1"/>
    </source>
</evidence>
<gene>
    <name evidence="1" type="ORF">SDC9_73091</name>
</gene>
<reference evidence="1" key="1">
    <citation type="submission" date="2019-08" db="EMBL/GenBank/DDBJ databases">
        <authorList>
            <person name="Kucharzyk K."/>
            <person name="Murdoch R.W."/>
            <person name="Higgins S."/>
            <person name="Loffler F."/>
        </authorList>
    </citation>
    <scope>NUCLEOTIDE SEQUENCE</scope>
</reference>
<dbReference type="AlphaFoldDB" id="A0A644YEC7"/>
<comment type="caution">
    <text evidence="1">The sequence shown here is derived from an EMBL/GenBank/DDBJ whole genome shotgun (WGS) entry which is preliminary data.</text>
</comment>
<accession>A0A644YEC7</accession>
<proteinExistence type="predicted"/>